<reference evidence="1 2" key="1">
    <citation type="submission" date="2020-02" db="EMBL/GenBank/DDBJ databases">
        <authorList>
            <person name="Hogendoorn C."/>
        </authorList>
    </citation>
    <scope>NUCLEOTIDE SEQUENCE [LARGE SCALE GENOMIC DNA]</scope>
    <source>
        <strain evidence="1">METHB21</strain>
    </source>
</reference>
<sequence length="45" mass="5077">MGHAPSIDEFDEVAPWLGNGQGTRLEGEVDGAHLKCFERRYWLTS</sequence>
<dbReference type="AlphaFoldDB" id="A0A8S0XHE6"/>
<accession>A0A8S0XHE6</accession>
<gene>
    <name evidence="1" type="ORF">METHB2_50052</name>
</gene>
<name>A0A8S0XHE6_9GAMM</name>
<evidence type="ECO:0000313" key="1">
    <source>
        <dbReference type="EMBL" id="CAA9891781.1"/>
    </source>
</evidence>
<dbReference type="EMBL" id="CADCXN010000080">
    <property type="protein sequence ID" value="CAA9891781.1"/>
    <property type="molecule type" value="Genomic_DNA"/>
</dbReference>
<comment type="caution">
    <text evidence="1">The sequence shown here is derived from an EMBL/GenBank/DDBJ whole genome shotgun (WGS) entry which is preliminary data.</text>
</comment>
<protein>
    <submittedName>
        <fullName evidence="1">Uncharacterized protein</fullName>
    </submittedName>
</protein>
<keyword evidence="2" id="KW-1185">Reference proteome</keyword>
<organism evidence="1 2">
    <name type="scientific">Candidatus Methylobacter favarea</name>
    <dbReference type="NCBI Taxonomy" id="2707345"/>
    <lineage>
        <taxon>Bacteria</taxon>
        <taxon>Pseudomonadati</taxon>
        <taxon>Pseudomonadota</taxon>
        <taxon>Gammaproteobacteria</taxon>
        <taxon>Methylococcales</taxon>
        <taxon>Methylococcaceae</taxon>
        <taxon>Methylobacter</taxon>
    </lineage>
</organism>
<dbReference type="Proteomes" id="UP000494216">
    <property type="component" value="Unassembled WGS sequence"/>
</dbReference>
<evidence type="ECO:0000313" key="2">
    <source>
        <dbReference type="Proteomes" id="UP000494216"/>
    </source>
</evidence>
<proteinExistence type="predicted"/>